<organism evidence="3 4">
    <name type="scientific">Kineococcus aurantiacus</name>
    <dbReference type="NCBI Taxonomy" id="37633"/>
    <lineage>
        <taxon>Bacteria</taxon>
        <taxon>Bacillati</taxon>
        <taxon>Actinomycetota</taxon>
        <taxon>Actinomycetes</taxon>
        <taxon>Kineosporiales</taxon>
        <taxon>Kineosporiaceae</taxon>
        <taxon>Kineococcus</taxon>
    </lineage>
</organism>
<protein>
    <submittedName>
        <fullName evidence="3">Uncharacterized protein</fullName>
    </submittedName>
</protein>
<evidence type="ECO:0000256" key="2">
    <source>
        <dbReference type="SAM" id="Phobius"/>
    </source>
</evidence>
<reference evidence="3 4" key="1">
    <citation type="submission" date="2020-07" db="EMBL/GenBank/DDBJ databases">
        <title>Sequencing the genomes of 1000 actinobacteria strains.</title>
        <authorList>
            <person name="Klenk H.-P."/>
        </authorList>
    </citation>
    <scope>NUCLEOTIDE SEQUENCE [LARGE SCALE GENOMIC DNA]</scope>
    <source>
        <strain evidence="3 4">DSM 7487</strain>
    </source>
</reference>
<keyword evidence="2" id="KW-0472">Membrane</keyword>
<dbReference type="RefSeq" id="WP_179751924.1">
    <property type="nucleotide sequence ID" value="NZ_BAAAGN010000009.1"/>
</dbReference>
<dbReference type="EMBL" id="JACCBB010000001">
    <property type="protein sequence ID" value="NYD22732.1"/>
    <property type="molecule type" value="Genomic_DNA"/>
</dbReference>
<feature type="transmembrane region" description="Helical" evidence="2">
    <location>
        <begin position="12"/>
        <end position="36"/>
    </location>
</feature>
<feature type="region of interest" description="Disordered" evidence="1">
    <location>
        <begin position="48"/>
        <end position="82"/>
    </location>
</feature>
<keyword evidence="4" id="KW-1185">Reference proteome</keyword>
<evidence type="ECO:0000256" key="1">
    <source>
        <dbReference type="SAM" id="MobiDB-lite"/>
    </source>
</evidence>
<dbReference type="Pfam" id="PF19650">
    <property type="entry name" value="DUF6153"/>
    <property type="match status" value="1"/>
</dbReference>
<keyword evidence="2" id="KW-0812">Transmembrane</keyword>
<feature type="compositionally biased region" description="Low complexity" evidence="1">
    <location>
        <begin position="67"/>
        <end position="79"/>
    </location>
</feature>
<name>A0A7Y9J124_9ACTN</name>
<sequence length="152" mass="16073">MSDARGPARGPVVPRVLLVVALVLGLCAMHVLAAAVSRHHATVHATAHATTVHGTGGHAPAGDHARPATAPGTPAAVRTTDQHDHHATTDCVLFLSAGTALLVVLLAWAAARALRPSYRLLDPWPGRVTATTPWRGPPPWHWPRIRLCVIRV</sequence>
<feature type="transmembrane region" description="Helical" evidence="2">
    <location>
        <begin position="92"/>
        <end position="111"/>
    </location>
</feature>
<evidence type="ECO:0000313" key="3">
    <source>
        <dbReference type="EMBL" id="NYD22732.1"/>
    </source>
</evidence>
<comment type="caution">
    <text evidence="3">The sequence shown here is derived from an EMBL/GenBank/DDBJ whole genome shotgun (WGS) entry which is preliminary data.</text>
</comment>
<dbReference type="AlphaFoldDB" id="A0A7Y9J124"/>
<dbReference type="InterPro" id="IPR046151">
    <property type="entry name" value="DUF6153"/>
</dbReference>
<proteinExistence type="predicted"/>
<dbReference type="Proteomes" id="UP000521922">
    <property type="component" value="Unassembled WGS sequence"/>
</dbReference>
<gene>
    <name evidence="3" type="ORF">BJ968_002272</name>
</gene>
<evidence type="ECO:0000313" key="4">
    <source>
        <dbReference type="Proteomes" id="UP000521922"/>
    </source>
</evidence>
<keyword evidence="2" id="KW-1133">Transmembrane helix</keyword>
<accession>A0A7Y9J124</accession>